<evidence type="ECO:0000313" key="2">
    <source>
        <dbReference type="Proteomes" id="UP000001485"/>
    </source>
</evidence>
<gene>
    <name evidence="1" type="ordered locus">NT01EI_1448</name>
</gene>
<dbReference type="Proteomes" id="UP000001485">
    <property type="component" value="Chromosome"/>
</dbReference>
<evidence type="ECO:0000313" key="1">
    <source>
        <dbReference type="EMBL" id="ACR68634.1"/>
    </source>
</evidence>
<reference evidence="2" key="1">
    <citation type="submission" date="2009-03" db="EMBL/GenBank/DDBJ databases">
        <title>Complete genome sequence of Edwardsiella ictaluri 93-146.</title>
        <authorList>
            <person name="Williams M.L."/>
            <person name="Gillaspy A.F."/>
            <person name="Dyer D.W."/>
            <person name="Thune R.L."/>
            <person name="Waldbieser G.C."/>
            <person name="Schuster S.C."/>
            <person name="Gipson J."/>
            <person name="Zaitshik J."/>
            <person name="Landry C."/>
            <person name="Lawrence M.L."/>
        </authorList>
    </citation>
    <scope>NUCLEOTIDE SEQUENCE [LARGE SCALE GENOMIC DNA]</scope>
    <source>
        <strain evidence="2">93-146</strain>
    </source>
</reference>
<dbReference type="EMBL" id="CP001600">
    <property type="protein sequence ID" value="ACR68634.1"/>
    <property type="molecule type" value="Genomic_DNA"/>
</dbReference>
<dbReference type="KEGG" id="eic:NT01EI_1448"/>
<dbReference type="HOGENOM" id="CLU_3269245_0_0_6"/>
<organism evidence="1 2">
    <name type="scientific">Edwardsiella ictaluri (strain 93-146)</name>
    <dbReference type="NCBI Taxonomy" id="634503"/>
    <lineage>
        <taxon>Bacteria</taxon>
        <taxon>Pseudomonadati</taxon>
        <taxon>Pseudomonadota</taxon>
        <taxon>Gammaproteobacteria</taxon>
        <taxon>Enterobacterales</taxon>
        <taxon>Hafniaceae</taxon>
        <taxon>Edwardsiella</taxon>
    </lineage>
</organism>
<accession>C5BDT7</accession>
<protein>
    <submittedName>
        <fullName evidence="1">Uncharacterized protein</fullName>
    </submittedName>
</protein>
<dbReference type="RefSeq" id="WP_015870798.1">
    <property type="nucleotide sequence ID" value="NC_012779.2"/>
</dbReference>
<reference evidence="1 2" key="2">
    <citation type="journal article" date="2012" name="J. Bacteriol.">
        <title>Genome Sequence of Edwardsiella ictaluri 93-146, a Strain Associated with a Natural Channel Catfish Outbreak of Enteric Septicemia of Catfish.</title>
        <authorList>
            <person name="Williams M.L."/>
            <person name="Gillaspy A.F."/>
            <person name="Dyer D.W."/>
            <person name="Thune R.L."/>
            <person name="Waldbieser G.C."/>
            <person name="Schuster S.C."/>
            <person name="Gipson J."/>
            <person name="Zaitshik J."/>
            <person name="Landry C."/>
            <person name="Banes M.M."/>
            <person name="Lawrence M.L."/>
        </authorList>
    </citation>
    <scope>NUCLEOTIDE SEQUENCE [LARGE SCALE GENOMIC DNA]</scope>
    <source>
        <strain evidence="1 2">93-146</strain>
    </source>
</reference>
<sequence>MIRVILLDDHVMVNSGFILRLILKTNPEFTGLFRRAAAAAV</sequence>
<dbReference type="GeneID" id="75735559"/>
<dbReference type="AlphaFoldDB" id="C5BDT7"/>
<proteinExistence type="predicted"/>
<name>C5BDT7_EDWI9</name>